<evidence type="ECO:0000313" key="2">
    <source>
        <dbReference type="EMBL" id="CDO92634.1"/>
    </source>
</evidence>
<dbReference type="AlphaFoldDB" id="A0A0A8L188"/>
<sequence length="217" mass="24521">MSDEVAKLRNQVLELQGLVKRQSAMLAKTGQSIIELQIAQQKNEIRDLNIERKPQTPATLHSEDEETSAFATNSDLEQLVGELQGQLDFLEERSIRRVANNNKISPTDAIGALPNADGDLPVDLKVPLPETLQEFIDINDTDLCRVADFYGVLPIPQSDLESITEALLKDEEVSMEKYTVDTEADRIKKYSKEEMDVIFDTVARYLGLNDRRTKNTW</sequence>
<gene>
    <name evidence="2" type="ORF">KLDO_g950</name>
</gene>
<name>A0A0A8L188_9SACH</name>
<keyword evidence="3" id="KW-1185">Reference proteome</keyword>
<dbReference type="EMBL" id="CCBQ010000016">
    <property type="protein sequence ID" value="CDO92634.1"/>
    <property type="molecule type" value="Genomic_DNA"/>
</dbReference>
<accession>A0A0A8L188</accession>
<dbReference type="InterPro" id="IPR012917">
    <property type="entry name" value="DUF3294"/>
</dbReference>
<dbReference type="Proteomes" id="UP000031516">
    <property type="component" value="Unassembled WGS sequence"/>
</dbReference>
<comment type="caution">
    <text evidence="2">The sequence shown here is derived from an EMBL/GenBank/DDBJ whole genome shotgun (WGS) entry which is preliminary data.</text>
</comment>
<feature type="coiled-coil region" evidence="1">
    <location>
        <begin position="31"/>
        <end position="93"/>
    </location>
</feature>
<protein>
    <submittedName>
        <fullName evidence="2">WGS project CCBQ000000000 data, contig 00012</fullName>
    </submittedName>
</protein>
<reference evidence="2 3" key="1">
    <citation type="submission" date="2014-03" db="EMBL/GenBank/DDBJ databases">
        <title>The genome of Kluyveromyces dobzhanskii.</title>
        <authorList>
            <person name="Nystedt B."/>
            <person name="Astrom S."/>
        </authorList>
    </citation>
    <scope>NUCLEOTIDE SEQUENCE [LARGE SCALE GENOMIC DNA]</scope>
    <source>
        <strain evidence="2 3">CBS 2104</strain>
    </source>
</reference>
<keyword evidence="1" id="KW-0175">Coiled coil</keyword>
<dbReference type="Pfam" id="PF07957">
    <property type="entry name" value="DUF3294"/>
    <property type="match status" value="1"/>
</dbReference>
<evidence type="ECO:0000313" key="3">
    <source>
        <dbReference type="Proteomes" id="UP000031516"/>
    </source>
</evidence>
<organism evidence="2 3">
    <name type="scientific">Kluyveromyces dobzhanskii CBS 2104</name>
    <dbReference type="NCBI Taxonomy" id="1427455"/>
    <lineage>
        <taxon>Eukaryota</taxon>
        <taxon>Fungi</taxon>
        <taxon>Dikarya</taxon>
        <taxon>Ascomycota</taxon>
        <taxon>Saccharomycotina</taxon>
        <taxon>Saccharomycetes</taxon>
        <taxon>Saccharomycetales</taxon>
        <taxon>Saccharomycetaceae</taxon>
        <taxon>Kluyveromyces</taxon>
    </lineage>
</organism>
<evidence type="ECO:0000256" key="1">
    <source>
        <dbReference type="SAM" id="Coils"/>
    </source>
</evidence>
<proteinExistence type="predicted"/>
<dbReference type="OrthoDB" id="4076200at2759"/>